<evidence type="ECO:0000256" key="1">
    <source>
        <dbReference type="SAM" id="Phobius"/>
    </source>
</evidence>
<keyword evidence="1" id="KW-1133">Transmembrane helix</keyword>
<protein>
    <submittedName>
        <fullName evidence="2">PIR Superfamily Protein</fullName>
    </submittedName>
</protein>
<dbReference type="Pfam" id="PF05795">
    <property type="entry name" value="Plasmodium_Vir"/>
    <property type="match status" value="1"/>
</dbReference>
<gene>
    <name evidence="2" type="ORF">POVCU2_0063940</name>
</gene>
<evidence type="ECO:0000313" key="3">
    <source>
        <dbReference type="Proteomes" id="UP000078560"/>
    </source>
</evidence>
<keyword evidence="1" id="KW-0472">Membrane</keyword>
<feature type="transmembrane region" description="Helical" evidence="1">
    <location>
        <begin position="142"/>
        <end position="170"/>
    </location>
</feature>
<keyword evidence="1" id="KW-0812">Transmembrane</keyword>
<dbReference type="InterPro" id="IPR008780">
    <property type="entry name" value="Plasmodium_Vir"/>
</dbReference>
<accession>A0A1A8WFI5</accession>
<reference evidence="3" key="1">
    <citation type="submission" date="2016-05" db="EMBL/GenBank/DDBJ databases">
        <authorList>
            <person name="Naeem Raeece"/>
        </authorList>
    </citation>
    <scope>NUCLEOTIDE SEQUENCE [LARGE SCALE GENOMIC DNA]</scope>
</reference>
<name>A0A1A8WFI5_PLAOA</name>
<organism evidence="2 3">
    <name type="scientific">Plasmodium ovale curtisi</name>
    <dbReference type="NCBI Taxonomy" id="864141"/>
    <lineage>
        <taxon>Eukaryota</taxon>
        <taxon>Sar</taxon>
        <taxon>Alveolata</taxon>
        <taxon>Apicomplexa</taxon>
        <taxon>Aconoidasida</taxon>
        <taxon>Haemosporida</taxon>
        <taxon>Plasmodiidae</taxon>
        <taxon>Plasmodium</taxon>
        <taxon>Plasmodium (Plasmodium)</taxon>
    </lineage>
</organism>
<dbReference type="EMBL" id="FLQU01000992">
    <property type="protein sequence ID" value="SBS90832.1"/>
    <property type="molecule type" value="Genomic_DNA"/>
</dbReference>
<dbReference type="Proteomes" id="UP000078560">
    <property type="component" value="Unassembled WGS sequence"/>
</dbReference>
<dbReference type="AlphaFoldDB" id="A0A1A8WFI5"/>
<evidence type="ECO:0000313" key="2">
    <source>
        <dbReference type="EMBL" id="SBS90832.1"/>
    </source>
</evidence>
<proteinExistence type="predicted"/>
<sequence>MHGKERCNFSLTNCTEENFKKMKEIFYLTINYNSIKQQIHSSGGSCSVDFNSYISKSISTYKSLKDKCKEDKEPYCKFVQYIKKNYDENELLRLQCTSTNSDSSFRGSRQDLTNLYSPDESGFQDSPAGALYNSNSRVAMSVIFPLFGIVFILFVLYKFTVFGSCFKVLLMKNKIIRSNMNEEETNAFFESTYEHEDTGNKYNIRHIGYHAS</sequence>